<dbReference type="Pfam" id="PF00512">
    <property type="entry name" value="HisKA"/>
    <property type="match status" value="1"/>
</dbReference>
<dbReference type="SUPFAM" id="SSF47384">
    <property type="entry name" value="Homodimeric domain of signal transducing histidine kinase"/>
    <property type="match status" value="1"/>
</dbReference>
<dbReference type="InterPro" id="IPR036097">
    <property type="entry name" value="HisK_dim/P_sf"/>
</dbReference>
<dbReference type="RefSeq" id="WP_386127805.1">
    <property type="nucleotide sequence ID" value="NZ_JBHTJL010000009.1"/>
</dbReference>
<evidence type="ECO:0000256" key="7">
    <source>
        <dbReference type="SAM" id="Phobius"/>
    </source>
</evidence>
<evidence type="ECO:0000256" key="3">
    <source>
        <dbReference type="ARBA" id="ARBA00022553"/>
    </source>
</evidence>
<evidence type="ECO:0000256" key="5">
    <source>
        <dbReference type="ARBA" id="ARBA00022777"/>
    </source>
</evidence>
<evidence type="ECO:0000256" key="1">
    <source>
        <dbReference type="ARBA" id="ARBA00000085"/>
    </source>
</evidence>
<reference evidence="11" key="1">
    <citation type="journal article" date="2019" name="Int. J. Syst. Evol. Microbiol.">
        <title>The Global Catalogue of Microorganisms (GCM) 10K type strain sequencing project: providing services to taxonomists for standard genome sequencing and annotation.</title>
        <authorList>
            <consortium name="The Broad Institute Genomics Platform"/>
            <consortium name="The Broad Institute Genome Sequencing Center for Infectious Disease"/>
            <person name="Wu L."/>
            <person name="Ma J."/>
        </authorList>
    </citation>
    <scope>NUCLEOTIDE SEQUENCE [LARGE SCALE GENOMIC DNA]</scope>
    <source>
        <strain evidence="11">CCUG 62215</strain>
    </source>
</reference>
<proteinExistence type="predicted"/>
<comment type="catalytic activity">
    <reaction evidence="1">
        <text>ATP + protein L-histidine = ADP + protein N-phospho-L-histidine.</text>
        <dbReference type="EC" id="2.7.13.3"/>
    </reaction>
</comment>
<feature type="transmembrane region" description="Helical" evidence="7">
    <location>
        <begin position="16"/>
        <end position="33"/>
    </location>
</feature>
<feature type="coiled-coil region" evidence="6">
    <location>
        <begin position="447"/>
        <end position="476"/>
    </location>
</feature>
<name>A0ABW3N3F9_9FLAO</name>
<evidence type="ECO:0000259" key="8">
    <source>
        <dbReference type="PROSITE" id="PS50109"/>
    </source>
</evidence>
<keyword evidence="7" id="KW-1133">Transmembrane helix</keyword>
<keyword evidence="4" id="KW-0808">Transferase</keyword>
<dbReference type="InterPro" id="IPR004358">
    <property type="entry name" value="Sig_transdc_His_kin-like_C"/>
</dbReference>
<organism evidence="10 11">
    <name type="scientific">Winogradskyella litorisediminis</name>
    <dbReference type="NCBI Taxonomy" id="1156618"/>
    <lineage>
        <taxon>Bacteria</taxon>
        <taxon>Pseudomonadati</taxon>
        <taxon>Bacteroidota</taxon>
        <taxon>Flavobacteriia</taxon>
        <taxon>Flavobacteriales</taxon>
        <taxon>Flavobacteriaceae</taxon>
        <taxon>Winogradskyella</taxon>
    </lineage>
</organism>
<keyword evidence="5" id="KW-0418">Kinase</keyword>
<dbReference type="InterPro" id="IPR052162">
    <property type="entry name" value="Sensor_kinase/Photoreceptor"/>
</dbReference>
<dbReference type="Pfam" id="PF02518">
    <property type="entry name" value="HATPase_c"/>
    <property type="match status" value="1"/>
</dbReference>
<keyword evidence="10" id="KW-0067">ATP-binding</keyword>
<keyword evidence="7" id="KW-0472">Membrane</keyword>
<dbReference type="InterPro" id="IPR035965">
    <property type="entry name" value="PAS-like_dom_sf"/>
</dbReference>
<dbReference type="Gene3D" id="3.30.450.20">
    <property type="entry name" value="PAS domain"/>
    <property type="match status" value="1"/>
</dbReference>
<dbReference type="GO" id="GO:0005524">
    <property type="term" value="F:ATP binding"/>
    <property type="evidence" value="ECO:0007669"/>
    <property type="project" value="UniProtKB-KW"/>
</dbReference>
<dbReference type="PROSITE" id="PS50109">
    <property type="entry name" value="HIS_KIN"/>
    <property type="match status" value="1"/>
</dbReference>
<feature type="transmembrane region" description="Helical" evidence="7">
    <location>
        <begin position="165"/>
        <end position="186"/>
    </location>
</feature>
<keyword evidence="7" id="KW-0812">Transmembrane</keyword>
<evidence type="ECO:0000313" key="10">
    <source>
        <dbReference type="EMBL" id="MFD1062182.1"/>
    </source>
</evidence>
<dbReference type="CDD" id="cd00130">
    <property type="entry name" value="PAS"/>
    <property type="match status" value="1"/>
</dbReference>
<dbReference type="InterPro" id="IPR000014">
    <property type="entry name" value="PAS"/>
</dbReference>
<dbReference type="EC" id="2.7.13.3" evidence="2"/>
<dbReference type="CDD" id="cd00082">
    <property type="entry name" value="HisKA"/>
    <property type="match status" value="1"/>
</dbReference>
<dbReference type="SUPFAM" id="SSF55785">
    <property type="entry name" value="PYP-like sensor domain (PAS domain)"/>
    <property type="match status" value="1"/>
</dbReference>
<dbReference type="SMART" id="SM00387">
    <property type="entry name" value="HATPase_c"/>
    <property type="match status" value="1"/>
</dbReference>
<sequence>MRNKRYLFGGSNNVKISLIISLVVLVFLFLFVLSQILKLQNSGNEIVTNLNETKKINKLLSNLFLVEEKFDDNNLNTKYLDSIKDENNRIFNGLESDKSQLVNYKKNQEEFFNVMEYNLFDKDSLNSTLALPLAKRTKQIKKELLDWYSQEVEKSTQRFSEDNSFFAQIFIASTIIGFIILGLALLKIVEARITIIEKSSILDSILENTNDIANFYEPIYDANNTIEDFEITYASKTNASLTHLPYEKLVGERATVAYPFLKTSAIFSQLVSAFNSQQYFEKTIEAPINGKTHYYKARYVPVKNGIQVMITELTSLFTKQHQLEEINSELSLTNRIFHEAEEVAQLGSFVWYMQEDITIMSDNIYRILGYKPQEFPMSAAKFREFTHPEDLEMYDASLNNAYKKDKPIEILFRVITKGKSVKHIFSKCDFSERDGEIIMVGVLQDVSNRIENELQLKQQNAELKRRNSELDSFNRVASHDLQEPLRKIQMFISRINDSNDNTFDKRSLVFFNKIESAATRMRVLIDNLLAFSRIDNKEHEFENVDLKEIFDNVLETFAESTSESDTDIDIQINKNDLPTIFAIPFLIEQLFTNIIGNAIKYRALDRKTIIKIECSKIKAQNISEDFEKNHKSYYQFKIIDNGIGFDQKESKKIFTLFHRLHSKSDYKGTGLGLAICEKIVSKHNGHISAKGVKNEGAEFVIYFPTI</sequence>
<keyword evidence="3" id="KW-0597">Phosphoprotein</keyword>
<dbReference type="EMBL" id="JBHTJL010000009">
    <property type="protein sequence ID" value="MFD1062182.1"/>
    <property type="molecule type" value="Genomic_DNA"/>
</dbReference>
<dbReference type="PANTHER" id="PTHR43304:SF1">
    <property type="entry name" value="PAC DOMAIN-CONTAINING PROTEIN"/>
    <property type="match status" value="1"/>
</dbReference>
<dbReference type="Pfam" id="PF08447">
    <property type="entry name" value="PAS_3"/>
    <property type="match status" value="1"/>
</dbReference>
<evidence type="ECO:0000256" key="4">
    <source>
        <dbReference type="ARBA" id="ARBA00022679"/>
    </source>
</evidence>
<dbReference type="InterPro" id="IPR005467">
    <property type="entry name" value="His_kinase_dom"/>
</dbReference>
<dbReference type="PANTHER" id="PTHR43304">
    <property type="entry name" value="PHYTOCHROME-LIKE PROTEIN CPH1"/>
    <property type="match status" value="1"/>
</dbReference>
<keyword evidence="6" id="KW-0175">Coiled coil</keyword>
<evidence type="ECO:0000256" key="2">
    <source>
        <dbReference type="ARBA" id="ARBA00012438"/>
    </source>
</evidence>
<gene>
    <name evidence="10" type="ORF">ACFQ1Q_02905</name>
</gene>
<dbReference type="SMART" id="SM00388">
    <property type="entry name" value="HisKA"/>
    <property type="match status" value="1"/>
</dbReference>
<feature type="domain" description="PAS" evidence="9">
    <location>
        <begin position="357"/>
        <end position="405"/>
    </location>
</feature>
<dbReference type="SUPFAM" id="SSF55874">
    <property type="entry name" value="ATPase domain of HSP90 chaperone/DNA topoisomerase II/histidine kinase"/>
    <property type="match status" value="1"/>
</dbReference>
<dbReference type="Proteomes" id="UP001597013">
    <property type="component" value="Unassembled WGS sequence"/>
</dbReference>
<evidence type="ECO:0000259" key="9">
    <source>
        <dbReference type="PROSITE" id="PS50112"/>
    </source>
</evidence>
<comment type="caution">
    <text evidence="10">The sequence shown here is derived from an EMBL/GenBank/DDBJ whole genome shotgun (WGS) entry which is preliminary data.</text>
</comment>
<dbReference type="Gene3D" id="3.30.565.10">
    <property type="entry name" value="Histidine kinase-like ATPase, C-terminal domain"/>
    <property type="match status" value="1"/>
</dbReference>
<accession>A0ABW3N3F9</accession>
<dbReference type="InterPro" id="IPR036890">
    <property type="entry name" value="HATPase_C_sf"/>
</dbReference>
<keyword evidence="10" id="KW-0547">Nucleotide-binding</keyword>
<dbReference type="PRINTS" id="PR00344">
    <property type="entry name" value="BCTRLSENSOR"/>
</dbReference>
<dbReference type="Gene3D" id="1.10.287.130">
    <property type="match status" value="1"/>
</dbReference>
<dbReference type="InterPro" id="IPR013655">
    <property type="entry name" value="PAS_fold_3"/>
</dbReference>
<evidence type="ECO:0000256" key="6">
    <source>
        <dbReference type="SAM" id="Coils"/>
    </source>
</evidence>
<keyword evidence="11" id="KW-1185">Reference proteome</keyword>
<dbReference type="InterPro" id="IPR003661">
    <property type="entry name" value="HisK_dim/P_dom"/>
</dbReference>
<dbReference type="PROSITE" id="PS50112">
    <property type="entry name" value="PAS"/>
    <property type="match status" value="1"/>
</dbReference>
<dbReference type="InterPro" id="IPR003594">
    <property type="entry name" value="HATPase_dom"/>
</dbReference>
<evidence type="ECO:0000313" key="11">
    <source>
        <dbReference type="Proteomes" id="UP001597013"/>
    </source>
</evidence>
<feature type="domain" description="Histidine kinase" evidence="8">
    <location>
        <begin position="476"/>
        <end position="706"/>
    </location>
</feature>
<protein>
    <recommendedName>
        <fullName evidence="2">histidine kinase</fullName>
        <ecNumber evidence="2">2.7.13.3</ecNumber>
    </recommendedName>
</protein>